<name>A0A1X7U5G9_AMPQE</name>
<dbReference type="EnsemblMetazoa" id="Aqu2.1.22711_001">
    <property type="protein sequence ID" value="Aqu2.1.22711_001"/>
    <property type="gene ID" value="Aqu2.1.22711"/>
</dbReference>
<keyword evidence="4 10" id="KW-0812">Transmembrane</keyword>
<dbReference type="InterPro" id="IPR050391">
    <property type="entry name" value="Mito_Metabolite_Transporter"/>
</dbReference>
<dbReference type="InParanoid" id="A0A1X7U5G9"/>
<feature type="repeat" description="Solcar" evidence="10">
    <location>
        <begin position="111"/>
        <end position="199"/>
    </location>
</feature>
<dbReference type="eggNOG" id="KOG0753">
    <property type="taxonomic scope" value="Eukaryota"/>
</dbReference>
<reference evidence="13" key="1">
    <citation type="journal article" date="2010" name="Nature">
        <title>The Amphimedon queenslandica genome and the evolution of animal complexity.</title>
        <authorList>
            <person name="Srivastava M."/>
            <person name="Simakov O."/>
            <person name="Chapman J."/>
            <person name="Fahey B."/>
            <person name="Gauthier M.E."/>
            <person name="Mitros T."/>
            <person name="Richards G.S."/>
            <person name="Conaco C."/>
            <person name="Dacre M."/>
            <person name="Hellsten U."/>
            <person name="Larroux C."/>
            <person name="Putnam N.H."/>
            <person name="Stanke M."/>
            <person name="Adamska M."/>
            <person name="Darling A."/>
            <person name="Degnan S.M."/>
            <person name="Oakley T.H."/>
            <person name="Plachetzki D.C."/>
            <person name="Zhai Y."/>
            <person name="Adamski M."/>
            <person name="Calcino A."/>
            <person name="Cummins S.F."/>
            <person name="Goodstein D.M."/>
            <person name="Harris C."/>
            <person name="Jackson D.J."/>
            <person name="Leys S.P."/>
            <person name="Shu S."/>
            <person name="Woodcroft B.J."/>
            <person name="Vervoort M."/>
            <person name="Kosik K.S."/>
            <person name="Manning G."/>
            <person name="Degnan B.M."/>
            <person name="Rokhsar D.S."/>
        </authorList>
    </citation>
    <scope>NUCLEOTIDE SEQUENCE [LARGE SCALE GENOMIC DNA]</scope>
</reference>
<dbReference type="SUPFAM" id="SSF103506">
    <property type="entry name" value="Mitochondrial carrier"/>
    <property type="match status" value="1"/>
</dbReference>
<keyword evidence="6" id="KW-0999">Mitochondrion inner membrane</keyword>
<organism evidence="12">
    <name type="scientific">Amphimedon queenslandica</name>
    <name type="common">Sponge</name>
    <dbReference type="NCBI Taxonomy" id="400682"/>
    <lineage>
        <taxon>Eukaryota</taxon>
        <taxon>Metazoa</taxon>
        <taxon>Porifera</taxon>
        <taxon>Demospongiae</taxon>
        <taxon>Heteroscleromorpha</taxon>
        <taxon>Haplosclerida</taxon>
        <taxon>Niphatidae</taxon>
        <taxon>Amphimedon</taxon>
    </lineage>
</organism>
<evidence type="ECO:0000256" key="7">
    <source>
        <dbReference type="ARBA" id="ARBA00022989"/>
    </source>
</evidence>
<evidence type="ECO:0000256" key="2">
    <source>
        <dbReference type="ARBA" id="ARBA00006375"/>
    </source>
</evidence>
<evidence type="ECO:0000313" key="13">
    <source>
        <dbReference type="Proteomes" id="UP000007879"/>
    </source>
</evidence>
<dbReference type="FunFam" id="1.50.40.10:FF:000006">
    <property type="entry name" value="brain mitochondrial carrier protein 1 isoform X1"/>
    <property type="match status" value="1"/>
</dbReference>
<evidence type="ECO:0000313" key="12">
    <source>
        <dbReference type="EnsemblMetazoa" id="Aqu2.1.22711_001"/>
    </source>
</evidence>
<evidence type="ECO:0000256" key="3">
    <source>
        <dbReference type="ARBA" id="ARBA00022448"/>
    </source>
</evidence>
<dbReference type="AlphaFoldDB" id="A0A1X7U5G9"/>
<evidence type="ECO:0000256" key="9">
    <source>
        <dbReference type="ARBA" id="ARBA00023136"/>
    </source>
</evidence>
<dbReference type="GO" id="GO:0005743">
    <property type="term" value="C:mitochondrial inner membrane"/>
    <property type="evidence" value="ECO:0007669"/>
    <property type="project" value="UniProtKB-SubCell"/>
</dbReference>
<dbReference type="STRING" id="400682.A0A1X7U5G9"/>
<feature type="repeat" description="Solcar" evidence="10">
    <location>
        <begin position="208"/>
        <end position="299"/>
    </location>
</feature>
<dbReference type="Proteomes" id="UP000007879">
    <property type="component" value="Unassembled WGS sequence"/>
</dbReference>
<comment type="similarity">
    <text evidence="2 11">Belongs to the mitochondrial carrier (TC 2.A.29) family.</text>
</comment>
<dbReference type="Pfam" id="PF00153">
    <property type="entry name" value="Mito_carr"/>
    <property type="match status" value="3"/>
</dbReference>
<comment type="subcellular location">
    <subcellularLocation>
        <location evidence="1">Mitochondrion inner membrane</location>
        <topology evidence="1">Multi-pass membrane protein</topology>
    </subcellularLocation>
</comment>
<dbReference type="PANTHER" id="PTHR45618">
    <property type="entry name" value="MITOCHONDRIAL DICARBOXYLATE CARRIER-RELATED"/>
    <property type="match status" value="1"/>
</dbReference>
<evidence type="ECO:0000256" key="6">
    <source>
        <dbReference type="ARBA" id="ARBA00022792"/>
    </source>
</evidence>
<dbReference type="Gene3D" id="1.50.40.10">
    <property type="entry name" value="Mitochondrial carrier domain"/>
    <property type="match status" value="1"/>
</dbReference>
<keyword evidence="13" id="KW-1185">Reference proteome</keyword>
<dbReference type="OrthoDB" id="756301at2759"/>
<keyword evidence="3 11" id="KW-0813">Transport</keyword>
<dbReference type="PROSITE" id="PS50920">
    <property type="entry name" value="SOLCAR"/>
    <property type="match status" value="3"/>
</dbReference>
<keyword evidence="9 10" id="KW-0472">Membrane</keyword>
<feature type="repeat" description="Solcar" evidence="10">
    <location>
        <begin position="9"/>
        <end position="102"/>
    </location>
</feature>
<dbReference type="InterPro" id="IPR002067">
    <property type="entry name" value="MCP"/>
</dbReference>
<reference evidence="12" key="2">
    <citation type="submission" date="2017-05" db="UniProtKB">
        <authorList>
            <consortium name="EnsemblMetazoa"/>
        </authorList>
    </citation>
    <scope>IDENTIFICATION</scope>
</reference>
<evidence type="ECO:0000256" key="10">
    <source>
        <dbReference type="PROSITE-ProRule" id="PRU00282"/>
    </source>
</evidence>
<dbReference type="InterPro" id="IPR018108">
    <property type="entry name" value="MCP_transmembrane"/>
</dbReference>
<keyword evidence="8" id="KW-0496">Mitochondrion</keyword>
<sequence>MSSMSVSSDVRLKPFINGGLASLTAEIGTFPIDTAKTRLQVQGQVSDATCSEIRYRGMVHALYRVFREEGFRALYHGLPAGLLRQASYGTMKIGLYHYFKTRLALYANGTETLYMNIISGISAGAIAAAIANPTDVLKVRMQAATSIEYQRRQNVFLAFIKLYQSEGVKGLYRGVGPTSQRAAVVAGVLLPSYDFFKKILIQSGFEGNDVMTHFVASFLAGILGAIATNPIDVVKSRMMNQNTSKVKLHHFYQSSFDCCVQTIKTEGFMALYKGFTPSYLRLGPWNIIFFMTYEQLQRLSFT</sequence>
<dbReference type="KEGG" id="aqu:100635363"/>
<keyword evidence="7" id="KW-1133">Transmembrane helix</keyword>
<gene>
    <name evidence="12" type="primary">100635363</name>
</gene>
<accession>A0A1X7U5G9</accession>
<evidence type="ECO:0000256" key="1">
    <source>
        <dbReference type="ARBA" id="ARBA00004448"/>
    </source>
</evidence>
<dbReference type="PRINTS" id="PR00926">
    <property type="entry name" value="MITOCARRIER"/>
</dbReference>
<dbReference type="EnsemblMetazoa" id="XM_011407743.2">
    <property type="protein sequence ID" value="XP_011406045.2"/>
    <property type="gene ID" value="LOC100635363"/>
</dbReference>
<keyword evidence="5" id="KW-0677">Repeat</keyword>
<evidence type="ECO:0000256" key="11">
    <source>
        <dbReference type="RuleBase" id="RU000488"/>
    </source>
</evidence>
<dbReference type="GO" id="GO:0055085">
    <property type="term" value="P:transmembrane transport"/>
    <property type="evidence" value="ECO:0007669"/>
    <property type="project" value="InterPro"/>
</dbReference>
<evidence type="ECO:0000256" key="8">
    <source>
        <dbReference type="ARBA" id="ARBA00023128"/>
    </source>
</evidence>
<dbReference type="InterPro" id="IPR023395">
    <property type="entry name" value="MCP_dom_sf"/>
</dbReference>
<evidence type="ECO:0000256" key="4">
    <source>
        <dbReference type="ARBA" id="ARBA00022692"/>
    </source>
</evidence>
<proteinExistence type="inferred from homology"/>
<evidence type="ECO:0000256" key="5">
    <source>
        <dbReference type="ARBA" id="ARBA00022737"/>
    </source>
</evidence>
<protein>
    <submittedName>
        <fullName evidence="12">Uncharacterized protein</fullName>
    </submittedName>
</protein>